<reference evidence="2 3" key="1">
    <citation type="submission" date="2009-02" db="EMBL/GenBank/DDBJ databases">
        <title>Sequencing of the draft genome and assembly of Dethiobacter alkaliphilus AHT 1.</title>
        <authorList>
            <consortium name="US DOE Joint Genome Institute (JGI-PGF)"/>
            <person name="Lucas S."/>
            <person name="Copeland A."/>
            <person name="Lapidus A."/>
            <person name="Glavina del Rio T."/>
            <person name="Dalin E."/>
            <person name="Tice H."/>
            <person name="Bruce D."/>
            <person name="Goodwin L."/>
            <person name="Pitluck S."/>
            <person name="Larimer F."/>
            <person name="Land M.L."/>
            <person name="Hauser L."/>
            <person name="Muyzer G."/>
        </authorList>
    </citation>
    <scope>NUCLEOTIDE SEQUENCE [LARGE SCALE GENOMIC DNA]</scope>
    <source>
        <strain evidence="2 3">AHT 1</strain>
    </source>
</reference>
<comment type="caution">
    <text evidence="2">The sequence shown here is derived from an EMBL/GenBank/DDBJ whole genome shotgun (WGS) entry which is preliminary data.</text>
</comment>
<keyword evidence="1" id="KW-0472">Membrane</keyword>
<protein>
    <submittedName>
        <fullName evidence="2">Uncharacterized protein</fullName>
    </submittedName>
</protein>
<keyword evidence="1" id="KW-1133">Transmembrane helix</keyword>
<organism evidence="2 3">
    <name type="scientific">Dethiobacter alkaliphilus AHT 1</name>
    <dbReference type="NCBI Taxonomy" id="555088"/>
    <lineage>
        <taxon>Bacteria</taxon>
        <taxon>Bacillati</taxon>
        <taxon>Bacillota</taxon>
        <taxon>Dethiobacteria</taxon>
        <taxon>Dethiobacterales</taxon>
        <taxon>Dethiobacteraceae</taxon>
        <taxon>Dethiobacter</taxon>
    </lineage>
</organism>
<dbReference type="EMBL" id="ACJM01000001">
    <property type="protein sequence ID" value="EEG79080.1"/>
    <property type="molecule type" value="Genomic_DNA"/>
</dbReference>
<feature type="transmembrane region" description="Helical" evidence="1">
    <location>
        <begin position="50"/>
        <end position="71"/>
    </location>
</feature>
<gene>
    <name evidence="2" type="ORF">DealDRAFT_0354</name>
</gene>
<evidence type="ECO:0000313" key="3">
    <source>
        <dbReference type="Proteomes" id="UP000006443"/>
    </source>
</evidence>
<accession>C0GCZ5</accession>
<dbReference type="STRING" id="555088.DealDRAFT_0354"/>
<feature type="transmembrane region" description="Helical" evidence="1">
    <location>
        <begin position="114"/>
        <end position="133"/>
    </location>
</feature>
<keyword evidence="3" id="KW-1185">Reference proteome</keyword>
<dbReference type="Proteomes" id="UP000006443">
    <property type="component" value="Unassembled WGS sequence"/>
</dbReference>
<evidence type="ECO:0000313" key="2">
    <source>
        <dbReference type="EMBL" id="EEG79080.1"/>
    </source>
</evidence>
<feature type="transmembrane region" description="Helical" evidence="1">
    <location>
        <begin position="83"/>
        <end position="102"/>
    </location>
</feature>
<dbReference type="AlphaFoldDB" id="C0GCZ5"/>
<keyword evidence="1" id="KW-0812">Transmembrane</keyword>
<sequence length="178" mass="19114">MVAGLAGNVIKTASDEFMLSKKLSKRSFRSTAAGVWVSKEKEATNVNGQLLGLLFDFGLGSIGGIGTTYLLSKTGRDHVIPKGVLAGITVGSTITALLSVFPNNKVKPKDAASNLAYMFSHALYGITTTALVAKMGHASLFDPKPLNNYLQPTEYTSEEIRDTAALRQSQERESAMYH</sequence>
<proteinExistence type="predicted"/>
<evidence type="ECO:0000256" key="1">
    <source>
        <dbReference type="SAM" id="Phobius"/>
    </source>
</evidence>
<name>C0GCZ5_DETAL</name>